<dbReference type="InterPro" id="IPR005952">
    <property type="entry name" value="Phosphogly_mut1"/>
</dbReference>
<feature type="binding site" evidence="6">
    <location>
        <position position="57"/>
    </location>
    <ligand>
        <name>substrate</name>
    </ligand>
</feature>
<dbReference type="PANTHER" id="PTHR11931">
    <property type="entry name" value="PHOSPHOGLYCERATE MUTASE"/>
    <property type="match status" value="1"/>
</dbReference>
<dbReference type="Gene3D" id="3.40.50.1240">
    <property type="entry name" value="Phosphoglycerate mutase-like"/>
    <property type="match status" value="1"/>
</dbReference>
<evidence type="ECO:0000256" key="2">
    <source>
        <dbReference type="ARBA" id="ARBA00022432"/>
    </source>
</evidence>
<dbReference type="GO" id="GO:0043755">
    <property type="term" value="F:alpha-ribazole phosphatase activity"/>
    <property type="evidence" value="ECO:0007669"/>
    <property type="project" value="UniProtKB-UniRule"/>
</dbReference>
<evidence type="ECO:0000313" key="7">
    <source>
        <dbReference type="EMBL" id="AIU73042.1"/>
    </source>
</evidence>
<dbReference type="PIRSF" id="PIRSF000709">
    <property type="entry name" value="6PFK_2-Ptase"/>
    <property type="match status" value="1"/>
</dbReference>
<reference evidence="7 8" key="1">
    <citation type="journal article" date="2014" name="Gut Pathog.">
        <title>Gene clusters of Hafnia alvei strain FB1 important in survival and pathogenesis: a draft genome perspective.</title>
        <authorList>
            <person name="Tan J.Y."/>
            <person name="Yin W.F."/>
            <person name="Chan K.G."/>
        </authorList>
    </citation>
    <scope>NUCLEOTIDE SEQUENCE [LARGE SCALE GENOMIC DNA]</scope>
    <source>
        <strain evidence="7 8">FB1</strain>
    </source>
</reference>
<dbReference type="InterPro" id="IPR001345">
    <property type="entry name" value="PG/BPGM_mutase_AS"/>
</dbReference>
<dbReference type="eggNOG" id="COG0406">
    <property type="taxonomic scope" value="Bacteria"/>
</dbReference>
<dbReference type="GO" id="GO:0016868">
    <property type="term" value="F:intramolecular phosphotransferase activity"/>
    <property type="evidence" value="ECO:0007669"/>
    <property type="project" value="InterPro"/>
</dbReference>
<dbReference type="GO" id="GO:0009236">
    <property type="term" value="P:cobalamin biosynthetic process"/>
    <property type="evidence" value="ECO:0007669"/>
    <property type="project" value="UniProtKB-UniRule"/>
</dbReference>
<dbReference type="OrthoDB" id="9781415at2"/>
<dbReference type="HOGENOM" id="CLU_033323_8_4_6"/>
<feature type="binding site" evidence="6">
    <location>
        <begin position="7"/>
        <end position="14"/>
    </location>
    <ligand>
        <name>substrate</name>
    </ligand>
</feature>
<name>A0A097R2T6_HAFAL</name>
<dbReference type="EC" id="3.1.3.73" evidence="5"/>
<dbReference type="PROSITE" id="PS00175">
    <property type="entry name" value="PG_MUTASE"/>
    <property type="match status" value="1"/>
</dbReference>
<dbReference type="Proteomes" id="UP000029986">
    <property type="component" value="Chromosome"/>
</dbReference>
<dbReference type="NCBIfam" id="NF011580">
    <property type="entry name" value="PRK15004.1"/>
    <property type="match status" value="1"/>
</dbReference>
<sequence>MELYLVRHGQTQANLDGVYCGSSDLALTALGEQQADAVAAQLAGISFDAVYTSGLQRTHQTAQRILGADAEFVQLTGLDEMAFGEWELRHHKELQQEDAEHYAAWCADWQRTVPPGGEGFRDFSARVRLALSDLQQKHAGQRVLIVAHQGVISIICTQLLKLEDRAMWHFRIEQGAHSRIDYREGFSVIHCLNNRGKALA</sequence>
<keyword evidence="8" id="KW-1185">Reference proteome</keyword>
<keyword evidence="3" id="KW-0324">Glycolysis</keyword>
<dbReference type="InterPro" id="IPR013078">
    <property type="entry name" value="His_Pase_superF_clade-1"/>
</dbReference>
<evidence type="ECO:0000313" key="8">
    <source>
        <dbReference type="Proteomes" id="UP000029986"/>
    </source>
</evidence>
<dbReference type="GO" id="GO:0006096">
    <property type="term" value="P:glycolytic process"/>
    <property type="evidence" value="ECO:0007669"/>
    <property type="project" value="UniProtKB-KW"/>
</dbReference>
<proteinExistence type="inferred from homology"/>
<evidence type="ECO:0000256" key="5">
    <source>
        <dbReference type="NCBIfam" id="TIGR03162"/>
    </source>
</evidence>
<dbReference type="InterPro" id="IPR029033">
    <property type="entry name" value="His_PPase_superfam"/>
</dbReference>
<dbReference type="RefSeq" id="WP_025796846.1">
    <property type="nucleotide sequence ID" value="NZ_CP009706.1"/>
</dbReference>
<evidence type="ECO:0000256" key="6">
    <source>
        <dbReference type="PIRSR" id="PIRSR613078-2"/>
    </source>
</evidence>
<comment type="similarity">
    <text evidence="1">Belongs to the phosphoglycerate mutase family. BPG-dependent PGAM subfamily.</text>
</comment>
<dbReference type="SMART" id="SM00855">
    <property type="entry name" value="PGAM"/>
    <property type="match status" value="1"/>
</dbReference>
<dbReference type="CDD" id="cd07067">
    <property type="entry name" value="HP_PGM_like"/>
    <property type="match status" value="1"/>
</dbReference>
<dbReference type="KEGG" id="hav:AT03_12020"/>
<accession>A0A097R2T6</accession>
<keyword evidence="4" id="KW-0413">Isomerase</keyword>
<evidence type="ECO:0000256" key="4">
    <source>
        <dbReference type="ARBA" id="ARBA00023235"/>
    </source>
</evidence>
<dbReference type="AlphaFoldDB" id="A0A097R2T6"/>
<organism evidence="7 8">
    <name type="scientific">Hafnia alvei FB1</name>
    <dbReference type="NCBI Taxonomy" id="1453496"/>
    <lineage>
        <taxon>Bacteria</taxon>
        <taxon>Pseudomonadati</taxon>
        <taxon>Pseudomonadota</taxon>
        <taxon>Gammaproteobacteria</taxon>
        <taxon>Enterobacterales</taxon>
        <taxon>Hafniaceae</taxon>
        <taxon>Hafnia</taxon>
    </lineage>
</organism>
<protein>
    <recommendedName>
        <fullName evidence="5">Alpha-ribazole phosphatase</fullName>
        <ecNumber evidence="5">3.1.3.73</ecNumber>
    </recommendedName>
</protein>
<dbReference type="Pfam" id="PF00300">
    <property type="entry name" value="His_Phos_1"/>
    <property type="match status" value="1"/>
</dbReference>
<dbReference type="InterPro" id="IPR017578">
    <property type="entry name" value="Ribazole_CobC"/>
</dbReference>
<dbReference type="NCBIfam" id="TIGR03162">
    <property type="entry name" value="ribazole_cobC"/>
    <property type="match status" value="1"/>
</dbReference>
<evidence type="ECO:0000256" key="1">
    <source>
        <dbReference type="ARBA" id="ARBA00006717"/>
    </source>
</evidence>
<dbReference type="PATRIC" id="fig|1453496.5.peg.2437"/>
<keyword evidence="2" id="KW-0312">Gluconeogenesis</keyword>
<dbReference type="SUPFAM" id="SSF53254">
    <property type="entry name" value="Phosphoglycerate mutase-like"/>
    <property type="match status" value="1"/>
</dbReference>
<dbReference type="GO" id="GO:0006094">
    <property type="term" value="P:gluconeogenesis"/>
    <property type="evidence" value="ECO:0007669"/>
    <property type="project" value="UniProtKB-KW"/>
</dbReference>
<evidence type="ECO:0000256" key="3">
    <source>
        <dbReference type="ARBA" id="ARBA00023152"/>
    </source>
</evidence>
<gene>
    <name evidence="7" type="ORF">AT03_12020</name>
</gene>
<dbReference type="EMBL" id="CP009706">
    <property type="protein sequence ID" value="AIU73042.1"/>
    <property type="molecule type" value="Genomic_DNA"/>
</dbReference>